<evidence type="ECO:0008006" key="3">
    <source>
        <dbReference type="Google" id="ProtNLM"/>
    </source>
</evidence>
<evidence type="ECO:0000313" key="1">
    <source>
        <dbReference type="EMBL" id="AHG91677.1"/>
    </source>
</evidence>
<evidence type="ECO:0000313" key="2">
    <source>
        <dbReference type="Proteomes" id="UP000019151"/>
    </source>
</evidence>
<keyword evidence="2" id="KW-1185">Reference proteome</keyword>
<dbReference type="STRING" id="861299.J421_4140"/>
<dbReference type="EMBL" id="CP007128">
    <property type="protein sequence ID" value="AHG91677.1"/>
    <property type="molecule type" value="Genomic_DNA"/>
</dbReference>
<dbReference type="KEGG" id="gba:J421_4140"/>
<dbReference type="AlphaFoldDB" id="W0RMJ4"/>
<sequence>MPPLTKQIPEKDIPDNGPQQGIFEEMIVRGRPARVYLIRDRRAGCGKTLLLRKLHWACRQHRKLPPRIAACAVDLEDHAGPTAYSLVSALADQLGRDALPEFDRLQVALELKDPAPFVPQPRARERADTASLIPDPLVGRVDAAGAEVRDHAQVGGIIINTQAPTYLHVPERARPQWQEELRPRAERAIVNAFFEDLRGVGEDRLMVIFIDSVDAKAQYQELVHWVLETLLTSVFLDPDQRPKNAILCLAGRDLPDDGYLRLPGDDAAEWIEAPTLLTAWQPEHTGDFLRLMLGREPSQDMLDFAHNRIISKAVPLRKIYEGAKAFEPDDDHG</sequence>
<gene>
    <name evidence="1" type="ORF">J421_4140</name>
</gene>
<reference evidence="1 2" key="1">
    <citation type="journal article" date="2014" name="Genome Announc.">
        <title>Genome Sequence and Methylome of Soil Bacterium Gemmatirosa kalamazoonensis KBS708T, a Member of the Rarely Cultivated Gemmatimonadetes Phylum.</title>
        <authorList>
            <person name="Debruyn J.M."/>
            <person name="Radosevich M."/>
            <person name="Wommack K.E."/>
            <person name="Polson S.W."/>
            <person name="Hauser L.J."/>
            <person name="Fawaz M.N."/>
            <person name="Korlach J."/>
            <person name="Tsai Y.C."/>
        </authorList>
    </citation>
    <scope>NUCLEOTIDE SEQUENCE [LARGE SCALE GENOMIC DNA]</scope>
    <source>
        <strain evidence="1 2">KBS708</strain>
    </source>
</reference>
<dbReference type="OrthoDB" id="9834366at2"/>
<dbReference type="InParanoid" id="W0RMJ4"/>
<proteinExistence type="predicted"/>
<dbReference type="RefSeq" id="WP_025413120.1">
    <property type="nucleotide sequence ID" value="NZ_CP007128.1"/>
</dbReference>
<protein>
    <recommendedName>
        <fullName evidence="3">Orc1-like AAA ATPase domain-containing protein</fullName>
    </recommendedName>
</protein>
<accession>W0RMJ4</accession>
<organism evidence="1 2">
    <name type="scientific">Gemmatirosa kalamazoonensis</name>
    <dbReference type="NCBI Taxonomy" id="861299"/>
    <lineage>
        <taxon>Bacteria</taxon>
        <taxon>Pseudomonadati</taxon>
        <taxon>Gemmatimonadota</taxon>
        <taxon>Gemmatimonadia</taxon>
        <taxon>Gemmatimonadales</taxon>
        <taxon>Gemmatimonadaceae</taxon>
        <taxon>Gemmatirosa</taxon>
    </lineage>
</organism>
<dbReference type="Proteomes" id="UP000019151">
    <property type="component" value="Chromosome"/>
</dbReference>
<name>W0RMJ4_9BACT</name>
<dbReference type="HOGENOM" id="CLU_833561_0_0_0"/>